<protein>
    <submittedName>
        <fullName evidence="5">DNA-binding transcriptional regulator, HxlR family</fullName>
    </submittedName>
</protein>
<evidence type="ECO:0000259" key="4">
    <source>
        <dbReference type="PROSITE" id="PS51118"/>
    </source>
</evidence>
<evidence type="ECO:0000256" key="2">
    <source>
        <dbReference type="ARBA" id="ARBA00023125"/>
    </source>
</evidence>
<name>A0A1H4AZR1_9BACT</name>
<evidence type="ECO:0000313" key="6">
    <source>
        <dbReference type="Proteomes" id="UP000199041"/>
    </source>
</evidence>
<evidence type="ECO:0000313" key="5">
    <source>
        <dbReference type="EMBL" id="SEA41294.1"/>
    </source>
</evidence>
<dbReference type="GO" id="GO:0003677">
    <property type="term" value="F:DNA binding"/>
    <property type="evidence" value="ECO:0007669"/>
    <property type="project" value="UniProtKB-KW"/>
</dbReference>
<evidence type="ECO:0000256" key="3">
    <source>
        <dbReference type="ARBA" id="ARBA00023163"/>
    </source>
</evidence>
<feature type="domain" description="HTH hxlR-type" evidence="4">
    <location>
        <begin position="41"/>
        <end position="145"/>
    </location>
</feature>
<keyword evidence="2 5" id="KW-0238">DNA-binding</keyword>
<proteinExistence type="predicted"/>
<dbReference type="InterPro" id="IPR002577">
    <property type="entry name" value="HTH_HxlR"/>
</dbReference>
<dbReference type="InterPro" id="IPR036390">
    <property type="entry name" value="WH_DNA-bd_sf"/>
</dbReference>
<dbReference type="Proteomes" id="UP000199041">
    <property type="component" value="Unassembled WGS sequence"/>
</dbReference>
<dbReference type="PROSITE" id="PS51118">
    <property type="entry name" value="HTH_HXLR"/>
    <property type="match status" value="1"/>
</dbReference>
<dbReference type="Gene3D" id="1.10.10.10">
    <property type="entry name" value="Winged helix-like DNA-binding domain superfamily/Winged helix DNA-binding domain"/>
    <property type="match status" value="1"/>
</dbReference>
<keyword evidence="1" id="KW-0805">Transcription regulation</keyword>
<dbReference type="AlphaFoldDB" id="A0A1H4AZR1"/>
<dbReference type="Pfam" id="PF01638">
    <property type="entry name" value="HxlR"/>
    <property type="match status" value="1"/>
</dbReference>
<dbReference type="PANTHER" id="PTHR33204:SF29">
    <property type="entry name" value="TRANSCRIPTIONAL REGULATOR"/>
    <property type="match status" value="1"/>
</dbReference>
<dbReference type="PANTHER" id="PTHR33204">
    <property type="entry name" value="TRANSCRIPTIONAL REGULATOR, MARR FAMILY"/>
    <property type="match status" value="1"/>
</dbReference>
<reference evidence="5 6" key="1">
    <citation type="submission" date="2016-10" db="EMBL/GenBank/DDBJ databases">
        <authorList>
            <person name="de Groot N.N."/>
        </authorList>
    </citation>
    <scope>NUCLEOTIDE SEQUENCE [LARGE SCALE GENOMIC DNA]</scope>
    <source>
        <strain evidence="5 6">Vu-144</strain>
    </source>
</reference>
<organism evidence="5 6">
    <name type="scientific">Arachidicoccus rhizosphaerae</name>
    <dbReference type="NCBI Taxonomy" id="551991"/>
    <lineage>
        <taxon>Bacteria</taxon>
        <taxon>Pseudomonadati</taxon>
        <taxon>Bacteroidota</taxon>
        <taxon>Chitinophagia</taxon>
        <taxon>Chitinophagales</taxon>
        <taxon>Chitinophagaceae</taxon>
        <taxon>Arachidicoccus</taxon>
    </lineage>
</organism>
<dbReference type="InterPro" id="IPR036388">
    <property type="entry name" value="WH-like_DNA-bd_sf"/>
</dbReference>
<gene>
    <name evidence="5" type="ORF">SAMN05192529_11754</name>
</gene>
<dbReference type="OrthoDB" id="2619345at2"/>
<dbReference type="RefSeq" id="WP_091399643.1">
    <property type="nucleotide sequence ID" value="NZ_FNQY01000017.1"/>
</dbReference>
<keyword evidence="3" id="KW-0804">Transcription</keyword>
<evidence type="ECO:0000256" key="1">
    <source>
        <dbReference type="ARBA" id="ARBA00023015"/>
    </source>
</evidence>
<dbReference type="STRING" id="551991.SAMN05192529_11754"/>
<keyword evidence="6" id="KW-1185">Reference proteome</keyword>
<dbReference type="SUPFAM" id="SSF46785">
    <property type="entry name" value="Winged helix' DNA-binding domain"/>
    <property type="match status" value="1"/>
</dbReference>
<dbReference type="EMBL" id="FNQY01000017">
    <property type="protein sequence ID" value="SEA41294.1"/>
    <property type="molecule type" value="Genomic_DNA"/>
</dbReference>
<sequence>MTENTNLSPVNQHIDAIENQSNTHVSDCKNSEQEKELHALCKPRLRAIHDTMDLLSGKWKVAIIGYLHTMGKCRFMQLQRNIEGIGAKMLSKELKDLEINELVTRTVLHTRPVTVEYELTDYGKTLQNIINELCSWGFKHRERILKRQTECTCGENPELGCEAHQHERQQQKTATPNSSNIAAVTSVEQAVAKKAV</sequence>
<accession>A0A1H4AZR1</accession>